<dbReference type="EMBL" id="PP357458">
    <property type="protein sequence ID" value="WWT40951.1"/>
    <property type="molecule type" value="Genomic_DNA"/>
</dbReference>
<reference evidence="1" key="1">
    <citation type="submission" date="2024-02" db="EMBL/GenBank/DDBJ databases">
        <title>Klebsiella phages.</title>
        <authorList>
            <person name="Li J."/>
            <person name="Feng Y."/>
            <person name="Zong Z."/>
        </authorList>
    </citation>
    <scope>NUCLEOTIDE SEQUENCE</scope>
</reference>
<name>A0AC61ZST6_9CAUD</name>
<organism evidence="1">
    <name type="scientific">Klebsiella phage phi1_175008</name>
    <dbReference type="NCBI Taxonomy" id="3127744"/>
    <lineage>
        <taxon>Viruses</taxon>
        <taxon>Duplodnaviria</taxon>
        <taxon>Heunggongvirae</taxon>
        <taxon>Uroviricota</taxon>
        <taxon>Caudoviricetes</taxon>
        <taxon>Stephanstirmvirinae</taxon>
    </lineage>
</organism>
<proteinExistence type="predicted"/>
<sequence>MKKIIISVLLAMSFSATADQIIDTTTARLRLVDAMENYLLITDNIKPQYRSFSYTVANDTVEKLVNPLLGAISKAVNEGYSCEVITASFATNNFAPMIRGKVETATPAAKENAEKLISAFTVYTLTSCVNLTK</sequence>
<evidence type="ECO:0000313" key="1">
    <source>
        <dbReference type="EMBL" id="WWT40951.1"/>
    </source>
</evidence>
<accession>A0AC61ZST6</accession>
<protein>
    <submittedName>
        <fullName evidence="1">Uncharacterized protein</fullName>
    </submittedName>
</protein>